<dbReference type="EnsemblPlants" id="OMERI01G41340.1">
    <property type="protein sequence ID" value="OMERI01G41340.1"/>
    <property type="gene ID" value="OMERI01G41340"/>
</dbReference>
<sequence length="475" mass="52221">MPWPSSETWMSLRPPSFTATETLEAPASRLFSMSSFTADDGRWITSPAAMRFTTDSSNLRMRGGSPAHPPPRGEGSSMPRPARPLATAVRRRRRDGSDVVGTHSLERRRRRGDGKISRPPESPHYQSGGGGVSPAASPLLHGNRGGGDERDAAIPQLLLLLPLPLHLDGSACGASSGAGYMEKARLRAFQREQATAKTCMVSSFVTDFLEIRAKEPSVHVLLIPGNPGIVAFYKDFIEELYENLGGQASITERGRLFSLHEQIDHKVDFIEQEFQHSEQSLVLVGHSIGAYICLEIFKRLQKKVKLCVGLYPFLTLNKNSMKQSAIGYIARSSLLSKGVSSFVSFIGSLQASVTRGIVRRLLGPSWSVTAVEATCGHLLWYHTMRNVLFMAMTEFTKLSEEPDWNFISAKQDQIAFLFGVDDHWGPLAHLEEISKRAPGVALSVETEGHTHGYCCTEAGSFWAAGYVANLIKTKF</sequence>
<protein>
    <recommendedName>
        <fullName evidence="8">Lipid droplet-associated hydrolase</fullName>
    </recommendedName>
</protein>
<evidence type="ECO:0000313" key="7">
    <source>
        <dbReference type="Proteomes" id="UP000008021"/>
    </source>
</evidence>
<dbReference type="Gene3D" id="3.40.50.1820">
    <property type="entry name" value="alpha/beta hydrolase"/>
    <property type="match status" value="1"/>
</dbReference>
<evidence type="ECO:0000256" key="2">
    <source>
        <dbReference type="ARBA" id="ARBA00008300"/>
    </source>
</evidence>
<dbReference type="InterPro" id="IPR029058">
    <property type="entry name" value="AB_hydrolase_fold"/>
</dbReference>
<dbReference type="HOGENOM" id="CLU_575399_0_0_1"/>
<feature type="region of interest" description="Disordered" evidence="5">
    <location>
        <begin position="51"/>
        <end position="148"/>
    </location>
</feature>
<organism evidence="6">
    <name type="scientific">Oryza meridionalis</name>
    <dbReference type="NCBI Taxonomy" id="40149"/>
    <lineage>
        <taxon>Eukaryota</taxon>
        <taxon>Viridiplantae</taxon>
        <taxon>Streptophyta</taxon>
        <taxon>Embryophyta</taxon>
        <taxon>Tracheophyta</taxon>
        <taxon>Spermatophyta</taxon>
        <taxon>Magnoliopsida</taxon>
        <taxon>Liliopsida</taxon>
        <taxon>Poales</taxon>
        <taxon>Poaceae</taxon>
        <taxon>BOP clade</taxon>
        <taxon>Oryzoideae</taxon>
        <taxon>Oryzeae</taxon>
        <taxon>Oryzinae</taxon>
        <taxon>Oryza</taxon>
    </lineage>
</organism>
<dbReference type="InterPro" id="IPR019363">
    <property type="entry name" value="LDAH"/>
</dbReference>
<dbReference type="Gramene" id="OMERI01G41340.1">
    <property type="protein sequence ID" value="OMERI01G41340.1"/>
    <property type="gene ID" value="OMERI01G41340"/>
</dbReference>
<comment type="subcellular location">
    <subcellularLocation>
        <location evidence="1">Lipid droplet</location>
    </subcellularLocation>
</comment>
<dbReference type="AlphaFoldDB" id="A0A0E0CD69"/>
<keyword evidence="7" id="KW-1185">Reference proteome</keyword>
<comment type="similarity">
    <text evidence="2">Belongs to the AB hydrolase superfamily. LDAH family.</text>
</comment>
<keyword evidence="3" id="KW-0551">Lipid droplet</keyword>
<dbReference type="GO" id="GO:0019915">
    <property type="term" value="P:lipid storage"/>
    <property type="evidence" value="ECO:0007669"/>
    <property type="project" value="InterPro"/>
</dbReference>
<dbReference type="PANTHER" id="PTHR13390:SF0">
    <property type="entry name" value="LIPID DROPLET-ASSOCIATED HYDROLASE"/>
    <property type="match status" value="1"/>
</dbReference>
<dbReference type="Proteomes" id="UP000008021">
    <property type="component" value="Chromosome 1"/>
</dbReference>
<dbReference type="GO" id="GO:0005811">
    <property type="term" value="C:lipid droplet"/>
    <property type="evidence" value="ECO:0007669"/>
    <property type="project" value="UniProtKB-SubCell"/>
</dbReference>
<name>A0A0E0CD69_9ORYZ</name>
<evidence type="ECO:0008006" key="8">
    <source>
        <dbReference type="Google" id="ProtNLM"/>
    </source>
</evidence>
<keyword evidence="4" id="KW-0378">Hydrolase</keyword>
<reference evidence="6" key="1">
    <citation type="submission" date="2015-04" db="UniProtKB">
        <authorList>
            <consortium name="EnsemblPlants"/>
        </authorList>
    </citation>
    <scope>IDENTIFICATION</scope>
</reference>
<dbReference type="PANTHER" id="PTHR13390">
    <property type="entry name" value="LIPASE"/>
    <property type="match status" value="1"/>
</dbReference>
<feature type="compositionally biased region" description="Low complexity" evidence="5">
    <location>
        <begin position="79"/>
        <end position="88"/>
    </location>
</feature>
<evidence type="ECO:0000256" key="3">
    <source>
        <dbReference type="ARBA" id="ARBA00022677"/>
    </source>
</evidence>
<evidence type="ECO:0000256" key="4">
    <source>
        <dbReference type="ARBA" id="ARBA00022801"/>
    </source>
</evidence>
<dbReference type="Pfam" id="PF10230">
    <property type="entry name" value="LIDHydrolase"/>
    <property type="match status" value="1"/>
</dbReference>
<dbReference type="GO" id="GO:0016298">
    <property type="term" value="F:lipase activity"/>
    <property type="evidence" value="ECO:0007669"/>
    <property type="project" value="InterPro"/>
</dbReference>
<accession>A0A0E0CD69</accession>
<evidence type="ECO:0000256" key="1">
    <source>
        <dbReference type="ARBA" id="ARBA00004502"/>
    </source>
</evidence>
<dbReference type="eggNOG" id="ENOG502QUDI">
    <property type="taxonomic scope" value="Eukaryota"/>
</dbReference>
<evidence type="ECO:0000313" key="6">
    <source>
        <dbReference type="EnsemblPlants" id="OMERI01G41340.1"/>
    </source>
</evidence>
<proteinExistence type="inferred from homology"/>
<reference evidence="6" key="2">
    <citation type="submission" date="2018-05" db="EMBL/GenBank/DDBJ databases">
        <title>OmerRS3 (Oryza meridionalis Reference Sequence Version 3).</title>
        <authorList>
            <person name="Zhang J."/>
            <person name="Kudrna D."/>
            <person name="Lee S."/>
            <person name="Talag J."/>
            <person name="Welchert J."/>
            <person name="Wing R.A."/>
        </authorList>
    </citation>
    <scope>NUCLEOTIDE SEQUENCE [LARGE SCALE GENOMIC DNA]</scope>
    <source>
        <strain evidence="6">cv. OR44</strain>
    </source>
</reference>
<evidence type="ECO:0000256" key="5">
    <source>
        <dbReference type="SAM" id="MobiDB-lite"/>
    </source>
</evidence>
<dbReference type="SUPFAM" id="SSF53474">
    <property type="entry name" value="alpha/beta-Hydrolases"/>
    <property type="match status" value="1"/>
</dbReference>